<feature type="compositionally biased region" description="Polar residues" evidence="1">
    <location>
        <begin position="473"/>
        <end position="488"/>
    </location>
</feature>
<feature type="region of interest" description="Disordered" evidence="1">
    <location>
        <begin position="899"/>
        <end position="924"/>
    </location>
</feature>
<dbReference type="Proteomes" id="UP000815325">
    <property type="component" value="Unassembled WGS sequence"/>
</dbReference>
<dbReference type="EMBL" id="MU069913">
    <property type="protein sequence ID" value="KAF5831895.1"/>
    <property type="molecule type" value="Genomic_DNA"/>
</dbReference>
<feature type="compositionally biased region" description="Polar residues" evidence="1">
    <location>
        <begin position="354"/>
        <end position="366"/>
    </location>
</feature>
<feature type="compositionally biased region" description="Polar residues" evidence="1">
    <location>
        <begin position="664"/>
        <end position="692"/>
    </location>
</feature>
<name>A0ABQ7GBF7_DUNSA</name>
<feature type="compositionally biased region" description="Polar residues" evidence="1">
    <location>
        <begin position="375"/>
        <end position="387"/>
    </location>
</feature>
<evidence type="ECO:0000313" key="3">
    <source>
        <dbReference type="Proteomes" id="UP000815325"/>
    </source>
</evidence>
<feature type="compositionally biased region" description="Low complexity" evidence="1">
    <location>
        <begin position="612"/>
        <end position="625"/>
    </location>
</feature>
<feature type="compositionally biased region" description="Basic and acidic residues" evidence="1">
    <location>
        <begin position="300"/>
        <end position="312"/>
    </location>
</feature>
<organism evidence="2 3">
    <name type="scientific">Dunaliella salina</name>
    <name type="common">Green alga</name>
    <name type="synonym">Protococcus salinus</name>
    <dbReference type="NCBI Taxonomy" id="3046"/>
    <lineage>
        <taxon>Eukaryota</taxon>
        <taxon>Viridiplantae</taxon>
        <taxon>Chlorophyta</taxon>
        <taxon>core chlorophytes</taxon>
        <taxon>Chlorophyceae</taxon>
        <taxon>CS clade</taxon>
        <taxon>Chlamydomonadales</taxon>
        <taxon>Dunaliellaceae</taxon>
        <taxon>Dunaliella</taxon>
    </lineage>
</organism>
<feature type="region of interest" description="Disordered" evidence="1">
    <location>
        <begin position="749"/>
        <end position="805"/>
    </location>
</feature>
<feature type="compositionally biased region" description="Basic and acidic residues" evidence="1">
    <location>
        <begin position="97"/>
        <end position="109"/>
    </location>
</feature>
<feature type="compositionally biased region" description="Low complexity" evidence="1">
    <location>
        <begin position="1"/>
        <end position="14"/>
    </location>
</feature>
<feature type="compositionally biased region" description="Polar residues" evidence="1">
    <location>
        <begin position="503"/>
        <end position="515"/>
    </location>
</feature>
<keyword evidence="3" id="KW-1185">Reference proteome</keyword>
<comment type="caution">
    <text evidence="2">The sequence shown here is derived from an EMBL/GenBank/DDBJ whole genome shotgun (WGS) entry which is preliminary data.</text>
</comment>
<feature type="region of interest" description="Disordered" evidence="1">
    <location>
        <begin position="502"/>
        <end position="564"/>
    </location>
</feature>
<reference evidence="2" key="1">
    <citation type="submission" date="2017-08" db="EMBL/GenBank/DDBJ databases">
        <authorList>
            <person name="Polle J.E."/>
            <person name="Barry K."/>
            <person name="Cushman J."/>
            <person name="Schmutz J."/>
            <person name="Tran D."/>
            <person name="Hathwaick L.T."/>
            <person name="Yim W.C."/>
            <person name="Jenkins J."/>
            <person name="Mckie-Krisberg Z.M."/>
            <person name="Prochnik S."/>
            <person name="Lindquist E."/>
            <person name="Dockter R.B."/>
            <person name="Adam C."/>
            <person name="Molina H."/>
            <person name="Bunkerborg J."/>
            <person name="Jin E."/>
            <person name="Buchheim M."/>
            <person name="Magnuson J."/>
        </authorList>
    </citation>
    <scope>NUCLEOTIDE SEQUENCE</scope>
    <source>
        <strain evidence="2">CCAP 19/18</strain>
    </source>
</reference>
<sequence>MQYQGPHSPHSHNPSVHRKYSSIVTDTSVHRGHPSALTSGDQLRKQRASCPASADSSAHKIPSGPSALCSQPPISAGSVGATDLNPSSSGKLRRRKLQDVEGKGSRRESVPMSGESCSHSGLDRDGSSHSALGTRMGSLPCSASLAKSGSRQGSPGLDDANFFAGRPSVDRVSGRCRPPSQLPDAHVPSGPSLQPEHDSESIMLIAELSDSKFEGFLDEGVRDPNDPESGEHQSSLASMFDEEAVALTGCELAGAIRTGGGAPPNRTTSNELKQAGRGSVVKARPSIDQPHPVQTTDNETFTKESAKSEGRQHRPIAYRHSISGEIKGHGPGSKHDGISMPVCSHLLVPPSAPSARSLQKSLGSSSKTHRPSRLGTPSPSATPSHSGPQVLPLDAGEQDTRGSGRLSGGPKKEIVLRLPLPCYACHTRSVELLCKGLDHDEADHVMRSSPFKAPQFQEPDLLDPPCNPPDSDAQSLSPTNLRCQNSRLNRPALNLRSLAKAGSINSQGSSQTSPKPVQGCGPALSPKSSGEGLASGLHSLRSLGMAVGSPPKRGPASSNAVDVPGRAQIFNRGSASRDMPASLNQWVAGAATPSTSHAGPPPAGTTCRSIRQQPPSQQPFQSGSPKGFGHPLGSPLVGPRCSSQQELTRDVDEITALSYFSHRGSMTNQRQGSPVGSSTRNPNAGPHSQSASCHGGSAFYSSSAHPAHVRPTSGSVHGGTAFGAPTPKVFSFSHAPLSGSVHGGTAAPMFHKAPVTSPPSSASLSQGTRFGLSSLPSTSPPPTSESSHGGAAFQSRSQAQVNQPKPRVMFASQHGGSLYKDHTDRLQQQLANPHVHTVVGNSSGGGECGIHAAGHREQACRGCERQPRNECCRNALRDLPWSSQEWSPRESALVLQQWPPDSAHLPKPSDPVSSRVAGPSCPAQGRVKLRTGKLESGRYAPLASFARLHTELSRPAATELRDWEKPTHPQPSCWSAKVHTEVLPNYLIEIKFCEDTRPEHQLNAAKQQHAELCKLINAKAVTIHPILLG</sequence>
<feature type="region of interest" description="Disordered" evidence="1">
    <location>
        <begin position="590"/>
        <end position="647"/>
    </location>
</feature>
<evidence type="ECO:0000256" key="1">
    <source>
        <dbReference type="SAM" id="MobiDB-lite"/>
    </source>
</evidence>
<feature type="compositionally biased region" description="Polar residues" evidence="1">
    <location>
        <begin position="758"/>
        <end position="768"/>
    </location>
</feature>
<evidence type="ECO:0000313" key="2">
    <source>
        <dbReference type="EMBL" id="KAF5831895.1"/>
    </source>
</evidence>
<proteinExistence type="predicted"/>
<feature type="region of interest" description="Disordered" evidence="1">
    <location>
        <begin position="256"/>
        <end position="410"/>
    </location>
</feature>
<feature type="compositionally biased region" description="Polar residues" evidence="1">
    <location>
        <begin position="794"/>
        <end position="803"/>
    </location>
</feature>
<feature type="region of interest" description="Disordered" evidence="1">
    <location>
        <begin position="1"/>
        <end position="197"/>
    </location>
</feature>
<gene>
    <name evidence="2" type="ORF">DUNSADRAFT_12407</name>
</gene>
<feature type="region of interest" description="Disordered" evidence="1">
    <location>
        <begin position="662"/>
        <end position="697"/>
    </location>
</feature>
<feature type="region of interest" description="Disordered" evidence="1">
    <location>
        <begin position="454"/>
        <end position="488"/>
    </location>
</feature>
<accession>A0ABQ7GBF7</accession>
<protein>
    <submittedName>
        <fullName evidence="2">Uncharacterized protein</fullName>
    </submittedName>
</protein>